<gene>
    <name evidence="4" type="ORF">VNI00_017375</name>
</gene>
<comment type="caution">
    <text evidence="4">The sequence shown here is derived from an EMBL/GenBank/DDBJ whole genome shotgun (WGS) entry which is preliminary data.</text>
</comment>
<dbReference type="GO" id="GO:0061630">
    <property type="term" value="F:ubiquitin protein ligase activity"/>
    <property type="evidence" value="ECO:0007669"/>
    <property type="project" value="InterPro"/>
</dbReference>
<dbReference type="Proteomes" id="UP001383192">
    <property type="component" value="Unassembled WGS sequence"/>
</dbReference>
<dbReference type="AlphaFoldDB" id="A0AAW0B798"/>
<proteinExistence type="predicted"/>
<dbReference type="Gene3D" id="3.30.40.10">
    <property type="entry name" value="Zinc/RING finger domain, C3HC4 (zinc finger)"/>
    <property type="match status" value="1"/>
</dbReference>
<keyword evidence="5" id="KW-1185">Reference proteome</keyword>
<dbReference type="PANTHER" id="PTHR21540">
    <property type="entry name" value="RING FINGER AND SWIM DOMAIN-CONTAINING PROTEIN 2"/>
    <property type="match status" value="1"/>
</dbReference>
<protein>
    <recommendedName>
        <fullName evidence="3">SWIM-type domain-containing protein</fullName>
    </recommendedName>
</protein>
<evidence type="ECO:0000256" key="2">
    <source>
        <dbReference type="SAM" id="MobiDB-lite"/>
    </source>
</evidence>
<evidence type="ECO:0000259" key="3">
    <source>
        <dbReference type="PROSITE" id="PS50966"/>
    </source>
</evidence>
<keyword evidence="1" id="KW-0862">Zinc</keyword>
<organism evidence="4 5">
    <name type="scientific">Paramarasmius palmivorus</name>
    <dbReference type="NCBI Taxonomy" id="297713"/>
    <lineage>
        <taxon>Eukaryota</taxon>
        <taxon>Fungi</taxon>
        <taxon>Dikarya</taxon>
        <taxon>Basidiomycota</taxon>
        <taxon>Agaricomycotina</taxon>
        <taxon>Agaricomycetes</taxon>
        <taxon>Agaricomycetidae</taxon>
        <taxon>Agaricales</taxon>
        <taxon>Marasmiineae</taxon>
        <taxon>Marasmiaceae</taxon>
        <taxon>Paramarasmius</taxon>
    </lineage>
</organism>
<accession>A0AAW0B798</accession>
<dbReference type="PROSITE" id="PS50966">
    <property type="entry name" value="ZF_SWIM"/>
    <property type="match status" value="1"/>
</dbReference>
<sequence>MAKRKAAFNEEMEYGNMEKKVKLESAVASSFGSQPQSTPKKSKGKGKAKTADGPEKRLARFRGSCPNAISQRLERAMEQRFFLIDRNREDGDLCEVFTVSGSTGNVYTVTIDKNPRCNCPDCLKGNHCKHILFVFLKVLQVPQSSGHWYQKWAFVLSFSSSFQRLIILRALLSSELAEIFKAAPPPPQVMANEWVVNAWKGATGQTVTTSAEGTSSDDNRRVPTFEDDCAICYDTLHDAAKKTLKDYEADVEWCKTCHNAIHKQCWTQYVRHKAGIKVECVYCRTPWLGKTSVEVGAGRSQEGYVNLAGMPGFETVSPVRDTSTYYHGVRRGRGYGYYGGYRSYDFDDGY</sequence>
<feature type="domain" description="SWIM-type" evidence="3">
    <location>
        <begin position="107"/>
        <end position="139"/>
    </location>
</feature>
<evidence type="ECO:0000313" key="4">
    <source>
        <dbReference type="EMBL" id="KAK7021384.1"/>
    </source>
</evidence>
<dbReference type="InterPro" id="IPR039903">
    <property type="entry name" value="Zswim2"/>
</dbReference>
<reference evidence="4 5" key="1">
    <citation type="submission" date="2024-01" db="EMBL/GenBank/DDBJ databases">
        <title>A draft genome for a cacao thread blight-causing isolate of Paramarasmius palmivorus.</title>
        <authorList>
            <person name="Baruah I.K."/>
            <person name="Bukari Y."/>
            <person name="Amoako-Attah I."/>
            <person name="Meinhardt L.W."/>
            <person name="Bailey B.A."/>
            <person name="Cohen S.P."/>
        </authorList>
    </citation>
    <scope>NUCLEOTIDE SEQUENCE [LARGE SCALE GENOMIC DNA]</scope>
    <source>
        <strain evidence="4 5">GH-12</strain>
    </source>
</reference>
<evidence type="ECO:0000313" key="5">
    <source>
        <dbReference type="Proteomes" id="UP001383192"/>
    </source>
</evidence>
<keyword evidence="1" id="KW-0479">Metal-binding</keyword>
<dbReference type="Pfam" id="PF04434">
    <property type="entry name" value="SWIM"/>
    <property type="match status" value="1"/>
</dbReference>
<dbReference type="GO" id="GO:0008270">
    <property type="term" value="F:zinc ion binding"/>
    <property type="evidence" value="ECO:0007669"/>
    <property type="project" value="UniProtKB-KW"/>
</dbReference>
<keyword evidence="1" id="KW-0863">Zinc-finger</keyword>
<dbReference type="EMBL" id="JAYKXP010000170">
    <property type="protein sequence ID" value="KAK7021384.1"/>
    <property type="molecule type" value="Genomic_DNA"/>
</dbReference>
<dbReference type="PANTHER" id="PTHR21540:SF0">
    <property type="entry name" value="PHD FAMILY PROTEIN"/>
    <property type="match status" value="1"/>
</dbReference>
<dbReference type="InterPro" id="IPR007527">
    <property type="entry name" value="Znf_SWIM"/>
</dbReference>
<evidence type="ECO:0000256" key="1">
    <source>
        <dbReference type="PROSITE-ProRule" id="PRU00325"/>
    </source>
</evidence>
<feature type="region of interest" description="Disordered" evidence="2">
    <location>
        <begin position="25"/>
        <end position="56"/>
    </location>
</feature>
<name>A0AAW0B798_9AGAR</name>
<dbReference type="InterPro" id="IPR013083">
    <property type="entry name" value="Znf_RING/FYVE/PHD"/>
</dbReference>
<dbReference type="SUPFAM" id="SSF57850">
    <property type="entry name" value="RING/U-box"/>
    <property type="match status" value="1"/>
</dbReference>